<gene>
    <name evidence="2" type="ORF">F2Q70_00013391</name>
</gene>
<evidence type="ECO:0000313" key="2">
    <source>
        <dbReference type="EMBL" id="KAF2611705.1"/>
    </source>
</evidence>
<comment type="caution">
    <text evidence="2">The sequence shown here is derived from an EMBL/GenBank/DDBJ whole genome shotgun (WGS) entry which is preliminary data.</text>
</comment>
<reference evidence="2" key="1">
    <citation type="submission" date="2019-12" db="EMBL/GenBank/DDBJ databases">
        <title>Genome sequencing and annotation of Brassica cretica.</title>
        <authorList>
            <person name="Studholme D.J."/>
            <person name="Sarris P.F."/>
        </authorList>
    </citation>
    <scope>NUCLEOTIDE SEQUENCE</scope>
    <source>
        <strain evidence="2">PFS-102/07</strain>
        <tissue evidence="2">Leaf</tissue>
    </source>
</reference>
<sequence>MLTNPQAWPNFSTELEGIQILQMCFPAFKISYFPRAQNEIADSLARNARINQVVLAYWQMVPAGASAMAHGEAQTNPQGEVQPTDRPSLRAHGEAQTNPQGEVQPTDRPSLRVFKWALKHRPISVLGDQDNCDLVSRSRKGDVVLEVALRQKIYVNPSKLKLLECLGFSKDDMQWFTGKEEESHIHIFQTRSLEKLNEFVQQVSPEIIIPSVNFGHDSVAAMVFTLVT</sequence>
<evidence type="ECO:0000256" key="1">
    <source>
        <dbReference type="SAM" id="MobiDB-lite"/>
    </source>
</evidence>
<dbReference type="Gene3D" id="3.40.50.12650">
    <property type="match status" value="1"/>
</dbReference>
<dbReference type="EMBL" id="QGKY02000089">
    <property type="protein sequence ID" value="KAF2611705.1"/>
    <property type="molecule type" value="Genomic_DNA"/>
</dbReference>
<evidence type="ECO:0008006" key="3">
    <source>
        <dbReference type="Google" id="ProtNLM"/>
    </source>
</evidence>
<organism evidence="2">
    <name type="scientific">Brassica cretica</name>
    <name type="common">Mustard</name>
    <dbReference type="NCBI Taxonomy" id="69181"/>
    <lineage>
        <taxon>Eukaryota</taxon>
        <taxon>Viridiplantae</taxon>
        <taxon>Streptophyta</taxon>
        <taxon>Embryophyta</taxon>
        <taxon>Tracheophyta</taxon>
        <taxon>Spermatophyta</taxon>
        <taxon>Magnoliopsida</taxon>
        <taxon>eudicotyledons</taxon>
        <taxon>Gunneridae</taxon>
        <taxon>Pentapetalae</taxon>
        <taxon>rosids</taxon>
        <taxon>malvids</taxon>
        <taxon>Brassicales</taxon>
        <taxon>Brassicaceae</taxon>
        <taxon>Brassiceae</taxon>
        <taxon>Brassica</taxon>
    </lineage>
</organism>
<proteinExistence type="predicted"/>
<dbReference type="AlphaFoldDB" id="A0A8S9LWI6"/>
<name>A0A8S9LWI6_BRACR</name>
<feature type="region of interest" description="Disordered" evidence="1">
    <location>
        <begin position="68"/>
        <end position="107"/>
    </location>
</feature>
<protein>
    <recommendedName>
        <fullName evidence="3">RNase H type-1 domain-containing protein</fullName>
    </recommendedName>
</protein>
<accession>A0A8S9LWI6</accession>